<dbReference type="STRING" id="1423738.FC84_GL001647"/>
<sequence>MEWSYPWLSIDGDRMYDDSDFARFYSNLFTDGVSMTTANGLKVTTSSTGGMQVQVSSGAANIEGRSYFNSTSLPLNINVASSSQDRTDSVVLRMDKGLRTMTLMVKQGNTQVIRTTDIVELQLATIEIKRNASNITADLITDKRADENVCGYSTPFSKVSVSGLEDQYQALLQKIIDEMNQYTEDEKGKFETDMQMIIDKGTAQLNNQQADWQAFLNSITDQLTSNQAVNLQNQINLLKADQQTWTITNTPIPYPQIIVTGWQNGFGVTALGESNWLGDVPETIPATIGYPSKNEVYVKVPLIWKMMDPVITETEPYSYLVAEGTRALRIRLLGVK</sequence>
<dbReference type="EMBL" id="AYYK01000004">
    <property type="protein sequence ID" value="KRM79467.1"/>
    <property type="molecule type" value="Genomic_DNA"/>
</dbReference>
<proteinExistence type="predicted"/>
<name>A0A0R2BTA7_9LACO</name>
<dbReference type="Proteomes" id="UP000051813">
    <property type="component" value="Unassembled WGS sequence"/>
</dbReference>
<organism evidence="1 2">
    <name type="scientific">Lapidilactobacillus dextrinicus DSM 20335</name>
    <dbReference type="NCBI Taxonomy" id="1423738"/>
    <lineage>
        <taxon>Bacteria</taxon>
        <taxon>Bacillati</taxon>
        <taxon>Bacillota</taxon>
        <taxon>Bacilli</taxon>
        <taxon>Lactobacillales</taxon>
        <taxon>Lactobacillaceae</taxon>
        <taxon>Lapidilactobacillus</taxon>
    </lineage>
</organism>
<keyword evidence="2" id="KW-1185">Reference proteome</keyword>
<evidence type="ECO:0000313" key="1">
    <source>
        <dbReference type="EMBL" id="KRM79467.1"/>
    </source>
</evidence>
<accession>A0A0R2BTA7</accession>
<protein>
    <submittedName>
        <fullName evidence="1">Structural protein</fullName>
    </submittedName>
</protein>
<evidence type="ECO:0000313" key="2">
    <source>
        <dbReference type="Proteomes" id="UP000051813"/>
    </source>
</evidence>
<dbReference type="RefSeq" id="WP_057755784.1">
    <property type="nucleotide sequence ID" value="NZ_AYYK01000004.1"/>
</dbReference>
<dbReference type="AlphaFoldDB" id="A0A0R2BTA7"/>
<dbReference type="OrthoDB" id="9795386at2"/>
<dbReference type="Gene3D" id="2.60.40.3320">
    <property type="match status" value="1"/>
</dbReference>
<comment type="caution">
    <text evidence="1">The sequence shown here is derived from an EMBL/GenBank/DDBJ whole genome shotgun (WGS) entry which is preliminary data.</text>
</comment>
<dbReference type="PATRIC" id="fig|1423738.3.peg.1671"/>
<gene>
    <name evidence="1" type="ORF">FC84_GL001647</name>
</gene>
<reference evidence="1 2" key="1">
    <citation type="journal article" date="2015" name="Genome Announc.">
        <title>Expanding the biotechnology potential of lactobacilli through comparative genomics of 213 strains and associated genera.</title>
        <authorList>
            <person name="Sun Z."/>
            <person name="Harris H.M."/>
            <person name="McCann A."/>
            <person name="Guo C."/>
            <person name="Argimon S."/>
            <person name="Zhang W."/>
            <person name="Yang X."/>
            <person name="Jeffery I.B."/>
            <person name="Cooney J.C."/>
            <person name="Kagawa T.F."/>
            <person name="Liu W."/>
            <person name="Song Y."/>
            <person name="Salvetti E."/>
            <person name="Wrobel A."/>
            <person name="Rasinkangas P."/>
            <person name="Parkhill J."/>
            <person name="Rea M.C."/>
            <person name="O'Sullivan O."/>
            <person name="Ritari J."/>
            <person name="Douillard F.P."/>
            <person name="Paul Ross R."/>
            <person name="Yang R."/>
            <person name="Briner A.E."/>
            <person name="Felis G.E."/>
            <person name="de Vos W.M."/>
            <person name="Barrangou R."/>
            <person name="Klaenhammer T.R."/>
            <person name="Caufield P.W."/>
            <person name="Cui Y."/>
            <person name="Zhang H."/>
            <person name="O'Toole P.W."/>
        </authorList>
    </citation>
    <scope>NUCLEOTIDE SEQUENCE [LARGE SCALE GENOMIC DNA]</scope>
    <source>
        <strain evidence="1 2">DSM 20335</strain>
    </source>
</reference>